<dbReference type="Proteomes" id="UP000294003">
    <property type="component" value="Unassembled WGS sequence"/>
</dbReference>
<keyword evidence="22" id="KW-1185">Reference proteome</keyword>
<dbReference type="EMBL" id="QJNS01000337">
    <property type="protein sequence ID" value="RYO79258.1"/>
    <property type="molecule type" value="Genomic_DNA"/>
</dbReference>
<comment type="catalytic activity">
    <reaction evidence="17">
        <text>5,6-dihydrouridine(17) in tRNA + NADP(+) = uridine(17) in tRNA + NADPH + H(+)</text>
        <dbReference type="Rhea" id="RHEA:53368"/>
        <dbReference type="Rhea" id="RHEA-COMP:13541"/>
        <dbReference type="Rhea" id="RHEA-COMP:13542"/>
        <dbReference type="ChEBI" id="CHEBI:15378"/>
        <dbReference type="ChEBI" id="CHEBI:57783"/>
        <dbReference type="ChEBI" id="CHEBI:58349"/>
        <dbReference type="ChEBI" id="CHEBI:65315"/>
        <dbReference type="ChEBI" id="CHEBI:74443"/>
        <dbReference type="EC" id="1.3.1.88"/>
    </reaction>
    <physiologicalReaction direction="right-to-left" evidence="17">
        <dbReference type="Rhea" id="RHEA:53370"/>
    </physiologicalReaction>
</comment>
<accession>A0ABY0H175</accession>
<evidence type="ECO:0000256" key="7">
    <source>
        <dbReference type="ARBA" id="ARBA00023002"/>
    </source>
</evidence>
<feature type="domain" description="DUS-like FMN-binding" evidence="20">
    <location>
        <begin position="38"/>
        <end position="284"/>
    </location>
</feature>
<evidence type="ECO:0000256" key="19">
    <source>
        <dbReference type="SAM" id="Phobius"/>
    </source>
</evidence>
<evidence type="ECO:0000256" key="17">
    <source>
        <dbReference type="ARBA" id="ARBA00049467"/>
    </source>
</evidence>
<proteinExistence type="inferred from homology"/>
<feature type="compositionally biased region" description="Basic and acidic residues" evidence="18">
    <location>
        <begin position="467"/>
        <end position="477"/>
    </location>
</feature>
<keyword evidence="19" id="KW-1133">Transmembrane helix</keyword>
<keyword evidence="8" id="KW-0520">NAD</keyword>
<comment type="caution">
    <text evidence="21">The sequence shown here is derived from an EMBL/GenBank/DDBJ whole genome shotgun (WGS) entry which is preliminary data.</text>
</comment>
<feature type="region of interest" description="Disordered" evidence="18">
    <location>
        <begin position="278"/>
        <end position="298"/>
    </location>
</feature>
<keyword evidence="7" id="KW-0560">Oxidoreductase</keyword>
<evidence type="ECO:0000256" key="16">
    <source>
        <dbReference type="ARBA" id="ARBA00049447"/>
    </source>
</evidence>
<evidence type="ECO:0000256" key="18">
    <source>
        <dbReference type="SAM" id="MobiDB-lite"/>
    </source>
</evidence>
<feature type="region of interest" description="Disordered" evidence="18">
    <location>
        <begin position="443"/>
        <end position="495"/>
    </location>
</feature>
<feature type="transmembrane region" description="Helical" evidence="19">
    <location>
        <begin position="638"/>
        <end position="661"/>
    </location>
</feature>
<evidence type="ECO:0000256" key="5">
    <source>
        <dbReference type="ARBA" id="ARBA00022694"/>
    </source>
</evidence>
<dbReference type="InterPro" id="IPR035587">
    <property type="entry name" value="DUS-like_FMN-bd"/>
</dbReference>
<comment type="catalytic activity">
    <reaction evidence="16">
        <text>a 5,6-dihydrouridine in mRNA + NADP(+) = a uridine in mRNA + NADPH + H(+)</text>
        <dbReference type="Rhea" id="RHEA:69855"/>
        <dbReference type="Rhea" id="RHEA-COMP:14658"/>
        <dbReference type="Rhea" id="RHEA-COMP:17789"/>
        <dbReference type="ChEBI" id="CHEBI:15378"/>
        <dbReference type="ChEBI" id="CHEBI:57783"/>
        <dbReference type="ChEBI" id="CHEBI:58349"/>
        <dbReference type="ChEBI" id="CHEBI:65315"/>
        <dbReference type="ChEBI" id="CHEBI:74443"/>
    </reaction>
    <physiologicalReaction direction="right-to-left" evidence="16">
        <dbReference type="Rhea" id="RHEA:69857"/>
    </physiologicalReaction>
</comment>
<feature type="region of interest" description="Disordered" evidence="18">
    <location>
        <begin position="526"/>
        <end position="586"/>
    </location>
</feature>
<dbReference type="EC" id="1.3.1.88" evidence="10"/>
<keyword evidence="2" id="KW-0285">Flavoprotein</keyword>
<organism evidence="21 22">
    <name type="scientific">Monosporascus cannonballus</name>
    <dbReference type="NCBI Taxonomy" id="155416"/>
    <lineage>
        <taxon>Eukaryota</taxon>
        <taxon>Fungi</taxon>
        <taxon>Dikarya</taxon>
        <taxon>Ascomycota</taxon>
        <taxon>Pezizomycotina</taxon>
        <taxon>Sordariomycetes</taxon>
        <taxon>Xylariomycetidae</taxon>
        <taxon>Xylariales</taxon>
        <taxon>Xylariales incertae sedis</taxon>
        <taxon>Monosporascus</taxon>
    </lineage>
</organism>
<comment type="catalytic activity">
    <reaction evidence="13">
        <text>5,6-dihydrouridine(16) in tRNA + NADP(+) = uridine(16) in tRNA + NADPH + H(+)</text>
        <dbReference type="Rhea" id="RHEA:53376"/>
        <dbReference type="Rhea" id="RHEA-COMP:13543"/>
        <dbReference type="Rhea" id="RHEA-COMP:13544"/>
        <dbReference type="ChEBI" id="CHEBI:15378"/>
        <dbReference type="ChEBI" id="CHEBI:57783"/>
        <dbReference type="ChEBI" id="CHEBI:58349"/>
        <dbReference type="ChEBI" id="CHEBI:65315"/>
        <dbReference type="ChEBI" id="CHEBI:74443"/>
        <dbReference type="EC" id="1.3.1.88"/>
    </reaction>
    <physiologicalReaction direction="right-to-left" evidence="13">
        <dbReference type="Rhea" id="RHEA:53378"/>
    </physiologicalReaction>
</comment>
<keyword evidence="19" id="KW-0812">Transmembrane</keyword>
<evidence type="ECO:0000256" key="9">
    <source>
        <dbReference type="ARBA" id="ARBA00038313"/>
    </source>
</evidence>
<keyword evidence="5" id="KW-0819">tRNA processing</keyword>
<comment type="function">
    <text evidence="11">Catalyzes the synthesis of dihydrouridine, a modified base found in the D-loop of most tRNAs. Specifically modifies U47 in cytoplasmic tRNAs. Catalyzes the synthesis of dihydrouridine in some mRNAs, thereby affecting their translation.</text>
</comment>
<feature type="compositionally biased region" description="Gly residues" evidence="18">
    <location>
        <begin position="544"/>
        <end position="557"/>
    </location>
</feature>
<feature type="region of interest" description="Disordered" evidence="18">
    <location>
        <begin position="346"/>
        <end position="387"/>
    </location>
</feature>
<evidence type="ECO:0000256" key="11">
    <source>
        <dbReference type="ARBA" id="ARBA00045934"/>
    </source>
</evidence>
<gene>
    <name evidence="21" type="ORF">DL762_008260</name>
</gene>
<evidence type="ECO:0000256" key="3">
    <source>
        <dbReference type="ARBA" id="ARBA00022643"/>
    </source>
</evidence>
<evidence type="ECO:0000256" key="12">
    <source>
        <dbReference type="ARBA" id="ARBA00047287"/>
    </source>
</evidence>
<dbReference type="CDD" id="cd02801">
    <property type="entry name" value="DUS_like_FMN"/>
    <property type="match status" value="1"/>
</dbReference>
<keyword evidence="19" id="KW-0472">Membrane</keyword>
<dbReference type="PANTHER" id="PTHR11082:SF5">
    <property type="entry name" value="TRNA-DIHYDROURIDINE(16_17) SYNTHASE [NAD(P)(+)]-LIKE"/>
    <property type="match status" value="1"/>
</dbReference>
<dbReference type="InterPro" id="IPR013785">
    <property type="entry name" value="Aldolase_TIM"/>
</dbReference>
<evidence type="ECO:0000256" key="4">
    <source>
        <dbReference type="ARBA" id="ARBA00022664"/>
    </source>
</evidence>
<feature type="transmembrane region" description="Helical" evidence="19">
    <location>
        <begin position="607"/>
        <end position="626"/>
    </location>
</feature>
<dbReference type="Gene3D" id="3.20.20.70">
    <property type="entry name" value="Aldolase class I"/>
    <property type="match status" value="1"/>
</dbReference>
<evidence type="ECO:0000313" key="22">
    <source>
        <dbReference type="Proteomes" id="UP000294003"/>
    </source>
</evidence>
<comment type="similarity">
    <text evidence="9">Belongs to the Dus family. Dus1 subfamily.</text>
</comment>
<dbReference type="PROSITE" id="PS01136">
    <property type="entry name" value="UPF0034"/>
    <property type="match status" value="1"/>
</dbReference>
<feature type="compositionally biased region" description="Basic and acidic residues" evidence="18">
    <location>
        <begin position="564"/>
        <end position="586"/>
    </location>
</feature>
<keyword evidence="6" id="KW-0521">NADP</keyword>
<name>A0ABY0H175_9PEZI</name>
<dbReference type="InterPro" id="IPR018517">
    <property type="entry name" value="tRNA_hU_synthase_CS"/>
</dbReference>
<evidence type="ECO:0000256" key="6">
    <source>
        <dbReference type="ARBA" id="ARBA00022857"/>
    </source>
</evidence>
<dbReference type="SUPFAM" id="SSF51395">
    <property type="entry name" value="FMN-linked oxidoreductases"/>
    <property type="match status" value="1"/>
</dbReference>
<comment type="catalytic activity">
    <reaction evidence="12">
        <text>5,6-dihydrouridine(17) in tRNA + NAD(+) = uridine(17) in tRNA + NADH + H(+)</text>
        <dbReference type="Rhea" id="RHEA:53372"/>
        <dbReference type="Rhea" id="RHEA-COMP:13541"/>
        <dbReference type="Rhea" id="RHEA-COMP:13542"/>
        <dbReference type="ChEBI" id="CHEBI:15378"/>
        <dbReference type="ChEBI" id="CHEBI:57540"/>
        <dbReference type="ChEBI" id="CHEBI:57945"/>
        <dbReference type="ChEBI" id="CHEBI:65315"/>
        <dbReference type="ChEBI" id="CHEBI:74443"/>
        <dbReference type="EC" id="1.3.1.88"/>
    </reaction>
    <physiologicalReaction direction="right-to-left" evidence="12">
        <dbReference type="Rhea" id="RHEA:53374"/>
    </physiologicalReaction>
</comment>
<evidence type="ECO:0000256" key="2">
    <source>
        <dbReference type="ARBA" id="ARBA00022630"/>
    </source>
</evidence>
<comment type="catalytic activity">
    <reaction evidence="15">
        <text>5,6-dihydrouridine(16) in tRNA + NAD(+) = uridine(16) in tRNA + NADH + H(+)</text>
        <dbReference type="Rhea" id="RHEA:53380"/>
        <dbReference type="Rhea" id="RHEA-COMP:13543"/>
        <dbReference type="Rhea" id="RHEA-COMP:13544"/>
        <dbReference type="ChEBI" id="CHEBI:15378"/>
        <dbReference type="ChEBI" id="CHEBI:57540"/>
        <dbReference type="ChEBI" id="CHEBI:57945"/>
        <dbReference type="ChEBI" id="CHEBI:65315"/>
        <dbReference type="ChEBI" id="CHEBI:74443"/>
        <dbReference type="EC" id="1.3.1.88"/>
    </reaction>
    <physiologicalReaction direction="right-to-left" evidence="15">
        <dbReference type="Rhea" id="RHEA:53382"/>
    </physiologicalReaction>
</comment>
<evidence type="ECO:0000256" key="10">
    <source>
        <dbReference type="ARBA" id="ARBA00038890"/>
    </source>
</evidence>
<dbReference type="PANTHER" id="PTHR11082">
    <property type="entry name" value="TRNA-DIHYDROURIDINE SYNTHASE"/>
    <property type="match status" value="1"/>
</dbReference>
<evidence type="ECO:0000256" key="13">
    <source>
        <dbReference type="ARBA" id="ARBA00047652"/>
    </source>
</evidence>
<dbReference type="Pfam" id="PF01207">
    <property type="entry name" value="Dus"/>
    <property type="match status" value="1"/>
</dbReference>
<evidence type="ECO:0000256" key="1">
    <source>
        <dbReference type="ARBA" id="ARBA00001917"/>
    </source>
</evidence>
<keyword evidence="4" id="KW-0507">mRNA processing</keyword>
<comment type="cofactor">
    <cofactor evidence="1">
        <name>FMN</name>
        <dbReference type="ChEBI" id="CHEBI:58210"/>
    </cofactor>
</comment>
<comment type="catalytic activity">
    <reaction evidence="14">
        <text>a 5,6-dihydrouridine in mRNA + NAD(+) = a uridine in mRNA + NADH + H(+)</text>
        <dbReference type="Rhea" id="RHEA:69851"/>
        <dbReference type="Rhea" id="RHEA-COMP:14658"/>
        <dbReference type="Rhea" id="RHEA-COMP:17789"/>
        <dbReference type="ChEBI" id="CHEBI:15378"/>
        <dbReference type="ChEBI" id="CHEBI:57540"/>
        <dbReference type="ChEBI" id="CHEBI:57945"/>
        <dbReference type="ChEBI" id="CHEBI:65315"/>
        <dbReference type="ChEBI" id="CHEBI:74443"/>
    </reaction>
    <physiologicalReaction direction="right-to-left" evidence="14">
        <dbReference type="Rhea" id="RHEA:69853"/>
    </physiologicalReaction>
</comment>
<evidence type="ECO:0000259" key="20">
    <source>
        <dbReference type="Pfam" id="PF01207"/>
    </source>
</evidence>
<evidence type="ECO:0000256" key="15">
    <source>
        <dbReference type="ARBA" id="ARBA00048934"/>
    </source>
</evidence>
<evidence type="ECO:0000313" key="21">
    <source>
        <dbReference type="EMBL" id="RYO79258.1"/>
    </source>
</evidence>
<reference evidence="21 22" key="1">
    <citation type="submission" date="2018-06" db="EMBL/GenBank/DDBJ databases">
        <title>Complete Genomes of Monosporascus.</title>
        <authorList>
            <person name="Robinson A.J."/>
            <person name="Natvig D.O."/>
        </authorList>
    </citation>
    <scope>NUCLEOTIDE SEQUENCE [LARGE SCALE GENOMIC DNA]</scope>
    <source>
        <strain evidence="21 22">CBS 609.92</strain>
    </source>
</reference>
<sequence length="916" mass="99336">MASSDTAGLASAETPTASRPKLHGRAFYESIGSPRYVVAPMVDQSEFAWRMLTRSFLTPNETSKVLAYTPMFHARLFEETAKYRDTHFQATRPSPASPAETIPFLDGNPSLDRPLFVQFCANDPAHLLGAARLAAPYCDAVDLNLGCPQGIARKGHYGAFLQEDQELIYKLINTLHKNLPIPVTAKIRILDTKEETLAYARNVLAAGASIITVHGRRREQKGHLTGLADWDYVRYLRDNLPRETVIFANGNILQRGDLERCLEATGADAVMSAEGNLSNPALFARPPPPGQEGREYWRGRDGKGGWRVDAVFRRYLDILHRYALQRDPPARRPLFVVGDDEAWLRERQEGGENEGEEEGPARKKRKKDGCAGVGERGAGKQERTTSPNLLAVRPHLFHLLRHLVSRHTDIRDALARCQAGDVAAIERVLDMVERRVAGGLVEYERTGGGSVEEPEPEPRPEPAAAEAKGEPRNRDIGKEDEDAAASPGPESSVATVRACKRPWWVAQPIVRPLPKEALAKGSIQLSRKELKRQQQQEAATANGSAGGSGGGGGGGEAGNNAETNPKEELLKPDGKDGIGEPLTIHEKERPSVPIDELVAGPRVQALLGKYALVSAFVGYSPFGFYATVGSLPRRGLSALAVLGFLAQIATYACAVPLYLALHLLTSPAARLPAGNCDGTRRALLAHLWDLDLLTSAITMTHFKPALLIVITQWAAHRAGYFLLGSMVPRDNEGRETTPGIAFSVAVSRIYEFALTLCVGTHLPIVALALLPAPLRPVLGSGFVSPKPIIDDVTLARTFVPYPVTASPTVTPAGAAPGELAAVVTNLLRYDLYVGTLPLLLWAMYLHRTTIKNLSFGGMLRKAGFWFVGGAIAVTAALLWERDEVVKEGEVALKSKTPQASVEAVLQEALGIRPPIV</sequence>
<protein>
    <recommendedName>
        <fullName evidence="10">tRNA-dihydrouridine(16/17) synthase [NAD(P)(+)]</fullName>
        <ecNumber evidence="10">1.3.1.88</ecNumber>
    </recommendedName>
</protein>
<evidence type="ECO:0000256" key="8">
    <source>
        <dbReference type="ARBA" id="ARBA00023027"/>
    </source>
</evidence>
<evidence type="ECO:0000256" key="14">
    <source>
        <dbReference type="ARBA" id="ARBA00048342"/>
    </source>
</evidence>
<keyword evidence="3" id="KW-0288">FMN</keyword>